<keyword evidence="1" id="KW-1188">Viral release from host cell</keyword>
<dbReference type="Proteomes" id="UP000183469">
    <property type="component" value="Unassembled WGS sequence"/>
</dbReference>
<evidence type="ECO:0000313" key="3">
    <source>
        <dbReference type="EMBL" id="SEA09420.1"/>
    </source>
</evidence>
<dbReference type="PANTHER" id="PTHR41328">
    <property type="entry name" value="TERMINASE SMALL SUBUNIT-RELATED"/>
    <property type="match status" value="1"/>
</dbReference>
<protein>
    <submittedName>
        <fullName evidence="3">Phage terminase small subunit</fullName>
    </submittedName>
</protein>
<dbReference type="EMBL" id="FNQG01000017">
    <property type="protein sequence ID" value="SEA34468.1"/>
    <property type="molecule type" value="Genomic_DNA"/>
</dbReference>
<dbReference type="InterPro" id="IPR052404">
    <property type="entry name" value="SPP1-like_terminase"/>
</dbReference>
<dbReference type="EMBL" id="FNQG01000008">
    <property type="protein sequence ID" value="SEA09420.1"/>
    <property type="molecule type" value="Genomic_DNA"/>
</dbReference>
<dbReference type="AlphaFoldDB" id="A0A1H3YCS7"/>
<sequence length="124" mass="13813">MLTARRQRFIQEYALCGNACEAARRAGYSPKTAHKKGYMLLRIPAIRDGIDKALQDLRKSSVADLQEVQEFLTDVLRGKVPGAKTRDRVAAANILQRRYPVEPAGDNNEVAIIDDICGEDITIK</sequence>
<keyword evidence="2" id="KW-0231">Viral genome packaging</keyword>
<dbReference type="GO" id="GO:0051276">
    <property type="term" value="P:chromosome organization"/>
    <property type="evidence" value="ECO:0007669"/>
    <property type="project" value="InterPro"/>
</dbReference>
<accession>A0A1H3YCS7</accession>
<dbReference type="PANTHER" id="PTHR41328:SF2">
    <property type="entry name" value="TERMINASE SMALL SUBUNIT"/>
    <property type="match status" value="1"/>
</dbReference>
<dbReference type="RefSeq" id="WP_074672340.1">
    <property type="nucleotide sequence ID" value="NZ_FNQG01000008.1"/>
</dbReference>
<reference evidence="3 5" key="1">
    <citation type="submission" date="2016-10" db="EMBL/GenBank/DDBJ databases">
        <authorList>
            <person name="de Groot N.N."/>
        </authorList>
    </citation>
    <scope>NUCLEOTIDE SEQUENCE [LARGE SCALE GENOMIC DNA]</scope>
    <source>
        <strain evidence="3 5">DSM 2872</strain>
    </source>
</reference>
<dbReference type="InterPro" id="IPR005335">
    <property type="entry name" value="Terminase_ssu"/>
</dbReference>
<dbReference type="Pfam" id="PF03592">
    <property type="entry name" value="Terminase_2"/>
    <property type="match status" value="1"/>
</dbReference>
<dbReference type="OrthoDB" id="7358785at2"/>
<organism evidence="3 5">
    <name type="scientific">Selenomonas ruminantium</name>
    <dbReference type="NCBI Taxonomy" id="971"/>
    <lineage>
        <taxon>Bacteria</taxon>
        <taxon>Bacillati</taxon>
        <taxon>Bacillota</taxon>
        <taxon>Negativicutes</taxon>
        <taxon>Selenomonadales</taxon>
        <taxon>Selenomonadaceae</taxon>
        <taxon>Selenomonas</taxon>
    </lineage>
</organism>
<dbReference type="Gene3D" id="1.10.10.1400">
    <property type="entry name" value="Terminase, small subunit, N-terminal DNA-binding domain, HTH motif"/>
    <property type="match status" value="1"/>
</dbReference>
<name>A0A1H3YCS7_SELRU</name>
<proteinExistence type="predicted"/>
<dbReference type="InterPro" id="IPR038713">
    <property type="entry name" value="Terminase_Gp1_N_sf"/>
</dbReference>
<evidence type="ECO:0000313" key="4">
    <source>
        <dbReference type="EMBL" id="SEA34468.1"/>
    </source>
</evidence>
<gene>
    <name evidence="3" type="ORF">SAMN05660648_01902</name>
    <name evidence="4" type="ORF">SAMN05660648_02859</name>
</gene>
<evidence type="ECO:0000256" key="2">
    <source>
        <dbReference type="ARBA" id="ARBA00023219"/>
    </source>
</evidence>
<evidence type="ECO:0000313" key="5">
    <source>
        <dbReference type="Proteomes" id="UP000183469"/>
    </source>
</evidence>
<evidence type="ECO:0000256" key="1">
    <source>
        <dbReference type="ARBA" id="ARBA00022612"/>
    </source>
</evidence>